<dbReference type="Proteomes" id="UP000001610">
    <property type="component" value="Unassembled WGS sequence"/>
</dbReference>
<dbReference type="AlphaFoldDB" id="G3JHI5"/>
<dbReference type="RefSeq" id="XP_006670258.1">
    <property type="nucleotide sequence ID" value="XM_006670195.1"/>
</dbReference>
<dbReference type="HOGENOM" id="CLU_036837_0_0_1"/>
<dbReference type="SUPFAM" id="SSF53474">
    <property type="entry name" value="alpha/beta-Hydrolases"/>
    <property type="match status" value="1"/>
</dbReference>
<dbReference type="Gene3D" id="3.40.50.1820">
    <property type="entry name" value="alpha/beta hydrolase"/>
    <property type="match status" value="1"/>
</dbReference>
<keyword evidence="2" id="KW-1185">Reference proteome</keyword>
<dbReference type="STRING" id="983644.G3JHI5"/>
<evidence type="ECO:0000313" key="1">
    <source>
        <dbReference type="EMBL" id="EGX90893.1"/>
    </source>
</evidence>
<dbReference type="OMA" id="WEEEKEY"/>
<dbReference type="EMBL" id="JH126402">
    <property type="protein sequence ID" value="EGX90893.1"/>
    <property type="molecule type" value="Genomic_DNA"/>
</dbReference>
<sequence length="427" mass="47032">MASAVFDIQQHVIPGEHTREYARSKANSQEETLFIQVKQYTPKGNGAPQKGDLNIIGAHANGFPKELYEPLWEDLVKNLANKGVRVGSIWIADCAWQGQSGIVNKDTLGNDRTLRPPSPINDKTDTTKIASWFDYSRDMLQMINHFRMPRPLVGIGHSFGACAIVKLALFHPRLFSSLVLVDAVIATHHPSHVDGYMQPPSMSARRRDVWPSRAAAAAAFQKSPFYQSWDPRVFARWVAHGLTQPDPALPDVTLTTTKHQEVFTFMRPSHDALTPDGAAVADPDLVPDMDCTHGVMAPIYRPEPGLVFDELPHLRPNVLWVFGGSSYMSLEAMREEKVSATGVGVGGSGGVAAGRVTQVVGEGWGHLIPLEAPGFVAEAAAASVAETVRRWQREERTYEVWTAKPLAEKSRIRQETLDAMTKAMAKI</sequence>
<dbReference type="VEuPathDB" id="FungiDB:CCM_05049"/>
<reference evidence="1 2" key="1">
    <citation type="journal article" date="2011" name="Genome Biol.">
        <title>Genome sequence of the insect pathogenic fungus Cordyceps militaris, a valued traditional Chinese medicine.</title>
        <authorList>
            <person name="Zheng P."/>
            <person name="Xia Y."/>
            <person name="Xiao G."/>
            <person name="Xiong C."/>
            <person name="Hu X."/>
            <person name="Zhang S."/>
            <person name="Zheng H."/>
            <person name="Huang Y."/>
            <person name="Zhou Y."/>
            <person name="Wang S."/>
            <person name="Zhao G.P."/>
            <person name="Liu X."/>
            <person name="St Leger R.J."/>
            <person name="Wang C."/>
        </authorList>
    </citation>
    <scope>NUCLEOTIDE SEQUENCE [LARGE SCALE GENOMIC DNA]</scope>
    <source>
        <strain evidence="1 2">CM01</strain>
    </source>
</reference>
<dbReference type="GeneID" id="18167069"/>
<dbReference type="InterPro" id="IPR029058">
    <property type="entry name" value="AB_hydrolase_fold"/>
</dbReference>
<protein>
    <submittedName>
        <fullName evidence="1">Toxin biosynthesis protein, putative</fullName>
    </submittedName>
</protein>
<dbReference type="InParanoid" id="G3JHI5"/>
<evidence type="ECO:0000313" key="2">
    <source>
        <dbReference type="Proteomes" id="UP000001610"/>
    </source>
</evidence>
<dbReference type="OrthoDB" id="94039at2759"/>
<dbReference type="eggNOG" id="ENOG502S3SW">
    <property type="taxonomic scope" value="Eukaryota"/>
</dbReference>
<gene>
    <name evidence="1" type="ORF">CCM_05049</name>
</gene>
<dbReference type="KEGG" id="cmt:CCM_05049"/>
<name>G3JHI5_CORMM</name>
<accession>G3JHI5</accession>
<organism evidence="1 2">
    <name type="scientific">Cordyceps militaris (strain CM01)</name>
    <name type="common">Caterpillar fungus</name>
    <dbReference type="NCBI Taxonomy" id="983644"/>
    <lineage>
        <taxon>Eukaryota</taxon>
        <taxon>Fungi</taxon>
        <taxon>Dikarya</taxon>
        <taxon>Ascomycota</taxon>
        <taxon>Pezizomycotina</taxon>
        <taxon>Sordariomycetes</taxon>
        <taxon>Hypocreomycetidae</taxon>
        <taxon>Hypocreales</taxon>
        <taxon>Cordycipitaceae</taxon>
        <taxon>Cordyceps</taxon>
    </lineage>
</organism>
<proteinExistence type="predicted"/>